<dbReference type="GO" id="GO:0033565">
    <property type="term" value="C:ESCRT-0 complex"/>
    <property type="evidence" value="ECO:0007669"/>
    <property type="project" value="TreeGrafter"/>
</dbReference>
<evidence type="ECO:0000256" key="1">
    <source>
        <dbReference type="ARBA" id="ARBA00022723"/>
    </source>
</evidence>
<evidence type="ECO:0000313" key="8">
    <source>
        <dbReference type="Proteomes" id="UP000481153"/>
    </source>
</evidence>
<dbReference type="GO" id="GO:0006623">
    <property type="term" value="P:protein targeting to vacuole"/>
    <property type="evidence" value="ECO:0007669"/>
    <property type="project" value="TreeGrafter"/>
</dbReference>
<dbReference type="CDD" id="cd00065">
    <property type="entry name" value="FYVE_like_SF"/>
    <property type="match status" value="1"/>
</dbReference>
<evidence type="ECO:0000259" key="6">
    <source>
        <dbReference type="PROSITE" id="PS50178"/>
    </source>
</evidence>
<feature type="compositionally biased region" description="Polar residues" evidence="5">
    <location>
        <begin position="180"/>
        <end position="197"/>
    </location>
</feature>
<reference evidence="7 8" key="1">
    <citation type="submission" date="2019-07" db="EMBL/GenBank/DDBJ databases">
        <title>Genomics analysis of Aphanomyces spp. identifies a new class of oomycete effector associated with host adaptation.</title>
        <authorList>
            <person name="Gaulin E."/>
        </authorList>
    </citation>
    <scope>NUCLEOTIDE SEQUENCE [LARGE SCALE GENOMIC DNA]</scope>
    <source>
        <strain evidence="7 8">ATCC 201684</strain>
    </source>
</reference>
<dbReference type="VEuPathDB" id="FungiDB:AeMF1_010803"/>
<dbReference type="InterPro" id="IPR000306">
    <property type="entry name" value="Znf_FYVE"/>
</dbReference>
<feature type="domain" description="FYVE-type" evidence="6">
    <location>
        <begin position="97"/>
        <end position="150"/>
    </location>
</feature>
<sequence length="267" mass="29669">MHISPSKPLRKHVSDLAPASPRVPTPLARSQSTSMDTRQTTMSLSRRIKKHFRHGVRLVSNASYKGLREPEMKWRRVEAPTKHRREDQVYSVLWVDDDALTGCMLCQVPFGMYFRRHHCHSCGDVVCSDCSKARQEIYGLTGVHRVCDVCKVNGLWMQQPPPPPPVDSATDVNKHDDDQSSPTDGGNQEETSETTTAPLPPLDWEAHFDNQQADDDAVAAVLPPLEDNHEISVMPPQRAQLYEDDEDQLGVPSSGCGGGCQDCCAIS</sequence>
<feature type="region of interest" description="Disordered" evidence="5">
    <location>
        <begin position="158"/>
        <end position="204"/>
    </location>
</feature>
<dbReference type="Pfam" id="PF01363">
    <property type="entry name" value="FYVE"/>
    <property type="match status" value="1"/>
</dbReference>
<dbReference type="PANTHER" id="PTHR47794">
    <property type="entry name" value="VACUOLAR PROTEIN SORTING-ASSOCIATED PROTEIN 27"/>
    <property type="match status" value="1"/>
</dbReference>
<dbReference type="AlphaFoldDB" id="A0A6G0X9T8"/>
<keyword evidence="1" id="KW-0479">Metal-binding</keyword>
<accession>A0A6G0X9T8</accession>
<dbReference type="InterPro" id="IPR011011">
    <property type="entry name" value="Znf_FYVE_PHD"/>
</dbReference>
<evidence type="ECO:0000313" key="7">
    <source>
        <dbReference type="EMBL" id="KAF0736712.1"/>
    </source>
</evidence>
<organism evidence="7 8">
    <name type="scientific">Aphanomyces euteiches</name>
    <dbReference type="NCBI Taxonomy" id="100861"/>
    <lineage>
        <taxon>Eukaryota</taxon>
        <taxon>Sar</taxon>
        <taxon>Stramenopiles</taxon>
        <taxon>Oomycota</taxon>
        <taxon>Saprolegniomycetes</taxon>
        <taxon>Saprolegniales</taxon>
        <taxon>Verrucalvaceae</taxon>
        <taxon>Aphanomyces</taxon>
    </lineage>
</organism>
<dbReference type="GO" id="GO:0043130">
    <property type="term" value="F:ubiquitin binding"/>
    <property type="evidence" value="ECO:0007669"/>
    <property type="project" value="TreeGrafter"/>
</dbReference>
<feature type="region of interest" description="Disordered" evidence="5">
    <location>
        <begin position="1"/>
        <end position="43"/>
    </location>
</feature>
<feature type="compositionally biased region" description="Polar residues" evidence="5">
    <location>
        <begin position="28"/>
        <end position="43"/>
    </location>
</feature>
<keyword evidence="3" id="KW-0862">Zinc</keyword>
<dbReference type="GO" id="GO:0032266">
    <property type="term" value="F:phosphatidylinositol-3-phosphate binding"/>
    <property type="evidence" value="ECO:0007669"/>
    <property type="project" value="TreeGrafter"/>
</dbReference>
<comment type="caution">
    <text evidence="7">The sequence shown here is derived from an EMBL/GenBank/DDBJ whole genome shotgun (WGS) entry which is preliminary data.</text>
</comment>
<dbReference type="PANTHER" id="PTHR47794:SF1">
    <property type="entry name" value="VACUOLAR PROTEIN SORTING-ASSOCIATED PROTEIN 27"/>
    <property type="match status" value="1"/>
</dbReference>
<proteinExistence type="predicted"/>
<dbReference type="Proteomes" id="UP000481153">
    <property type="component" value="Unassembled WGS sequence"/>
</dbReference>
<dbReference type="SUPFAM" id="SSF57903">
    <property type="entry name" value="FYVE/PHD zinc finger"/>
    <property type="match status" value="1"/>
</dbReference>
<dbReference type="EMBL" id="VJMJ01000088">
    <property type="protein sequence ID" value="KAF0736712.1"/>
    <property type="molecule type" value="Genomic_DNA"/>
</dbReference>
<evidence type="ECO:0000256" key="2">
    <source>
        <dbReference type="ARBA" id="ARBA00022771"/>
    </source>
</evidence>
<name>A0A6G0X9T8_9STRA</name>
<dbReference type="PROSITE" id="PS50178">
    <property type="entry name" value="ZF_FYVE"/>
    <property type="match status" value="1"/>
</dbReference>
<protein>
    <recommendedName>
        <fullName evidence="6">FYVE-type domain-containing protein</fullName>
    </recommendedName>
</protein>
<dbReference type="Gene3D" id="3.30.40.10">
    <property type="entry name" value="Zinc/RING finger domain, C3HC4 (zinc finger)"/>
    <property type="match status" value="1"/>
</dbReference>
<dbReference type="GO" id="GO:0008270">
    <property type="term" value="F:zinc ion binding"/>
    <property type="evidence" value="ECO:0007669"/>
    <property type="project" value="UniProtKB-KW"/>
</dbReference>
<dbReference type="InterPro" id="IPR017455">
    <property type="entry name" value="Znf_FYVE-rel"/>
</dbReference>
<evidence type="ECO:0000256" key="3">
    <source>
        <dbReference type="ARBA" id="ARBA00022833"/>
    </source>
</evidence>
<keyword evidence="2 4" id="KW-0863">Zinc-finger</keyword>
<dbReference type="GO" id="GO:0043328">
    <property type="term" value="P:protein transport to vacuole involved in ubiquitin-dependent protein catabolic process via the multivesicular body sorting pathway"/>
    <property type="evidence" value="ECO:0007669"/>
    <property type="project" value="TreeGrafter"/>
</dbReference>
<keyword evidence="8" id="KW-1185">Reference proteome</keyword>
<evidence type="ECO:0000256" key="5">
    <source>
        <dbReference type="SAM" id="MobiDB-lite"/>
    </source>
</evidence>
<dbReference type="InterPro" id="IPR013083">
    <property type="entry name" value="Znf_RING/FYVE/PHD"/>
</dbReference>
<dbReference type="SMART" id="SM00064">
    <property type="entry name" value="FYVE"/>
    <property type="match status" value="1"/>
</dbReference>
<gene>
    <name evidence="7" type="ORF">Ae201684_007159</name>
</gene>
<evidence type="ECO:0000256" key="4">
    <source>
        <dbReference type="PROSITE-ProRule" id="PRU00091"/>
    </source>
</evidence>